<proteinExistence type="predicted"/>
<dbReference type="Pfam" id="PF13400">
    <property type="entry name" value="Tad"/>
    <property type="match status" value="1"/>
</dbReference>
<accession>A0A916Y6R6</accession>
<gene>
    <name evidence="2" type="ORF">GCM10011335_40440</name>
</gene>
<dbReference type="AlphaFoldDB" id="A0A916Y6R6"/>
<comment type="caution">
    <text evidence="2">The sequence shown here is derived from an EMBL/GenBank/DDBJ whole genome shotgun (WGS) entry which is preliminary data.</text>
</comment>
<dbReference type="Gene3D" id="3.40.50.410">
    <property type="entry name" value="von Willebrand factor, type A domain"/>
    <property type="match status" value="1"/>
</dbReference>
<organism evidence="2 3">
    <name type="scientific">Aureimonas glaciei</name>
    <dbReference type="NCBI Taxonomy" id="1776957"/>
    <lineage>
        <taxon>Bacteria</taxon>
        <taxon>Pseudomonadati</taxon>
        <taxon>Pseudomonadota</taxon>
        <taxon>Alphaproteobacteria</taxon>
        <taxon>Hyphomicrobiales</taxon>
        <taxon>Aurantimonadaceae</taxon>
        <taxon>Aureimonas</taxon>
    </lineage>
</organism>
<evidence type="ECO:0000259" key="1">
    <source>
        <dbReference type="Pfam" id="PF13400"/>
    </source>
</evidence>
<dbReference type="RefSeq" id="WP_188854204.1">
    <property type="nucleotide sequence ID" value="NZ_BMJJ01000011.1"/>
</dbReference>
<evidence type="ECO:0000313" key="2">
    <source>
        <dbReference type="EMBL" id="GGD33337.1"/>
    </source>
</evidence>
<protein>
    <recommendedName>
        <fullName evidence="1">Putative Flp pilus-assembly TadG-like N-terminal domain-containing protein</fullName>
    </recommendedName>
</protein>
<reference evidence="2" key="2">
    <citation type="submission" date="2020-09" db="EMBL/GenBank/DDBJ databases">
        <authorList>
            <person name="Sun Q."/>
            <person name="Zhou Y."/>
        </authorList>
    </citation>
    <scope>NUCLEOTIDE SEQUENCE</scope>
    <source>
        <strain evidence="2">CGMCC 1.15493</strain>
    </source>
</reference>
<dbReference type="InterPro" id="IPR028087">
    <property type="entry name" value="Tad_N"/>
</dbReference>
<dbReference type="EMBL" id="BMJJ01000011">
    <property type="protein sequence ID" value="GGD33337.1"/>
    <property type="molecule type" value="Genomic_DNA"/>
</dbReference>
<dbReference type="InterPro" id="IPR036465">
    <property type="entry name" value="vWFA_dom_sf"/>
</dbReference>
<reference evidence="2" key="1">
    <citation type="journal article" date="2014" name="Int. J. Syst. Evol. Microbiol.">
        <title>Complete genome sequence of Corynebacterium casei LMG S-19264T (=DSM 44701T), isolated from a smear-ripened cheese.</title>
        <authorList>
            <consortium name="US DOE Joint Genome Institute (JGI-PGF)"/>
            <person name="Walter F."/>
            <person name="Albersmeier A."/>
            <person name="Kalinowski J."/>
            <person name="Ruckert C."/>
        </authorList>
    </citation>
    <scope>NUCLEOTIDE SEQUENCE</scope>
    <source>
        <strain evidence="2">CGMCC 1.15493</strain>
    </source>
</reference>
<feature type="domain" description="Putative Flp pilus-assembly TadG-like N-terminal" evidence="1">
    <location>
        <begin position="18"/>
        <end position="61"/>
    </location>
</feature>
<dbReference type="Proteomes" id="UP000613160">
    <property type="component" value="Unassembled WGS sequence"/>
</dbReference>
<evidence type="ECO:0000313" key="3">
    <source>
        <dbReference type="Proteomes" id="UP000613160"/>
    </source>
</evidence>
<dbReference type="SUPFAM" id="SSF53300">
    <property type="entry name" value="vWA-like"/>
    <property type="match status" value="1"/>
</dbReference>
<sequence length="451" mass="48880">MIVQRFRRFLSARGGSLPLMTALLLVPMTILSGGAVDLIAHEKLRTELQDALDRGVLAAAALSQTQTAEQTVTNYLRKAMPNRTVLLQVTEDRTINSRKVTATATLPYTPSFLKLAGLTTLSVPATSVAQEKRQKVEMSLVLDISGSMYDNGGMVQLKPAAKAFIDTMLKTETRPVTSVSIVPFAGQVNLGQGVFDYLASGQRVDGKTDYVRRHSYSSCFEMLGTDFGAAIPAFPSRDHVPHFTYYNYNARGKQPWWCPTDDASVSYLSNDPTYLKARIDALQPFDGTGTAYGMKWAQLLLDPAMRPAVTGIAARNLAPIPAAFVGRPAAFDDTETMKFIVLMTDGQIGFQPRPASLTTNAVTNKNISANADHREIFSGQVGAQYKQICDYSKSKGITVFTIAFKISDNAVANSLAACASNASYAFRVDGLDIANAFQSIATAIQKIKLIG</sequence>
<name>A0A916Y6R6_9HYPH</name>
<keyword evidence="3" id="KW-1185">Reference proteome</keyword>